<dbReference type="PANTHER" id="PTHR37691:SF1">
    <property type="entry name" value="BLR3518 PROTEIN"/>
    <property type="match status" value="1"/>
</dbReference>
<dbReference type="AlphaFoldDB" id="A0A3D9FJD7"/>
<evidence type="ECO:0000256" key="1">
    <source>
        <dbReference type="SAM" id="SignalP"/>
    </source>
</evidence>
<comment type="caution">
    <text evidence="2">The sequence shown here is derived from an EMBL/GenBank/DDBJ whole genome shotgun (WGS) entry which is preliminary data.</text>
</comment>
<evidence type="ECO:0000313" key="2">
    <source>
        <dbReference type="EMBL" id="RED17697.1"/>
    </source>
</evidence>
<feature type="chain" id="PRO_5017731209" evidence="1">
    <location>
        <begin position="20"/>
        <end position="180"/>
    </location>
</feature>
<sequence length="180" mass="19027">MLKPALALIGLSLAATPLAAQYAAFHSGPVYTQFGRIADVTTTMAIPADAEFAVVFDTSTQAEPGEINRTIDSAARFINMHVAAGVPPENIRIAVVVHGQAAFDMTNAERYGAHYDGAENVNVAAVEALVANNVQIIVCGQTAAYYEIDVEYLLPGVDMALSAMTAHALLQQDGFTVNPF</sequence>
<name>A0A3D9FJD7_9SPHN</name>
<dbReference type="OrthoDB" id="7206705at2"/>
<gene>
    <name evidence="2" type="ORF">DFR46_2749</name>
</gene>
<dbReference type="EMBL" id="QRDP01000004">
    <property type="protein sequence ID" value="RED17697.1"/>
    <property type="molecule type" value="Genomic_DNA"/>
</dbReference>
<organism evidence="2 3">
    <name type="scientific">Parasphingopyxis lamellibrachiae</name>
    <dbReference type="NCBI Taxonomy" id="680125"/>
    <lineage>
        <taxon>Bacteria</taxon>
        <taxon>Pseudomonadati</taxon>
        <taxon>Pseudomonadota</taxon>
        <taxon>Alphaproteobacteria</taxon>
        <taxon>Sphingomonadales</taxon>
        <taxon>Sphingomonadaceae</taxon>
        <taxon>Parasphingopyxis</taxon>
    </lineage>
</organism>
<protein>
    <submittedName>
        <fullName evidence="2">Intracellular sulfur oxidation DsrE/DsrF family protein</fullName>
    </submittedName>
</protein>
<dbReference type="SUPFAM" id="SSF75169">
    <property type="entry name" value="DsrEFH-like"/>
    <property type="match status" value="1"/>
</dbReference>
<feature type="signal peptide" evidence="1">
    <location>
        <begin position="1"/>
        <end position="19"/>
    </location>
</feature>
<keyword evidence="1" id="KW-0732">Signal</keyword>
<dbReference type="Proteomes" id="UP000256310">
    <property type="component" value="Unassembled WGS sequence"/>
</dbReference>
<dbReference type="InterPro" id="IPR027396">
    <property type="entry name" value="DsrEFH-like"/>
</dbReference>
<dbReference type="PANTHER" id="PTHR37691">
    <property type="entry name" value="BLR3518 PROTEIN"/>
    <property type="match status" value="1"/>
</dbReference>
<dbReference type="RefSeq" id="WP_116236937.1">
    <property type="nucleotide sequence ID" value="NZ_QRDP01000004.1"/>
</dbReference>
<evidence type="ECO:0000313" key="3">
    <source>
        <dbReference type="Proteomes" id="UP000256310"/>
    </source>
</evidence>
<reference evidence="2 3" key="1">
    <citation type="submission" date="2018-07" db="EMBL/GenBank/DDBJ databases">
        <title>Genomic Encyclopedia of Type Strains, Phase IV (KMG-IV): sequencing the most valuable type-strain genomes for metagenomic binning, comparative biology and taxonomic classification.</title>
        <authorList>
            <person name="Goeker M."/>
        </authorList>
    </citation>
    <scope>NUCLEOTIDE SEQUENCE [LARGE SCALE GENOMIC DNA]</scope>
    <source>
        <strain evidence="2 3">DSM 26725</strain>
    </source>
</reference>
<accession>A0A3D9FJD7</accession>
<dbReference type="Gene3D" id="3.40.1260.10">
    <property type="entry name" value="DsrEFH-like"/>
    <property type="match status" value="1"/>
</dbReference>
<dbReference type="InterPro" id="IPR003787">
    <property type="entry name" value="Sulphur_relay_DsrE/F-like"/>
</dbReference>
<dbReference type="Pfam" id="PF02635">
    <property type="entry name" value="DsrE"/>
    <property type="match status" value="1"/>
</dbReference>
<keyword evidence="3" id="KW-1185">Reference proteome</keyword>
<proteinExistence type="predicted"/>